<dbReference type="EMBL" id="ML179161">
    <property type="protein sequence ID" value="THU97175.1"/>
    <property type="molecule type" value="Genomic_DNA"/>
</dbReference>
<dbReference type="Proteomes" id="UP000297245">
    <property type="component" value="Unassembled WGS sequence"/>
</dbReference>
<proteinExistence type="predicted"/>
<gene>
    <name evidence="1" type="ORF">K435DRAFT_663130</name>
</gene>
<protein>
    <submittedName>
        <fullName evidence="1">Uncharacterized protein</fullName>
    </submittedName>
</protein>
<feature type="non-terminal residue" evidence="1">
    <location>
        <position position="1"/>
    </location>
</feature>
<name>A0A4V4HG28_DENBC</name>
<sequence>VVSGYQHAIHKGFQNADLARTFYNECLETGVINKLQGHPDENEWFVVSKGVKTGIYTRKYVVSVGLEYRGGTIERITTGRADAERYLRSLRREGKVATLTPHEGTF</sequence>
<dbReference type="OrthoDB" id="3037695at2759"/>
<evidence type="ECO:0000313" key="2">
    <source>
        <dbReference type="Proteomes" id="UP000297245"/>
    </source>
</evidence>
<reference evidence="1 2" key="1">
    <citation type="journal article" date="2019" name="Nat. Ecol. Evol.">
        <title>Megaphylogeny resolves global patterns of mushroom evolution.</title>
        <authorList>
            <person name="Varga T."/>
            <person name="Krizsan K."/>
            <person name="Foldi C."/>
            <person name="Dima B."/>
            <person name="Sanchez-Garcia M."/>
            <person name="Sanchez-Ramirez S."/>
            <person name="Szollosi G.J."/>
            <person name="Szarkandi J.G."/>
            <person name="Papp V."/>
            <person name="Albert L."/>
            <person name="Andreopoulos W."/>
            <person name="Angelini C."/>
            <person name="Antonin V."/>
            <person name="Barry K.W."/>
            <person name="Bougher N.L."/>
            <person name="Buchanan P."/>
            <person name="Buyck B."/>
            <person name="Bense V."/>
            <person name="Catcheside P."/>
            <person name="Chovatia M."/>
            <person name="Cooper J."/>
            <person name="Damon W."/>
            <person name="Desjardin D."/>
            <person name="Finy P."/>
            <person name="Geml J."/>
            <person name="Haridas S."/>
            <person name="Hughes K."/>
            <person name="Justo A."/>
            <person name="Karasinski D."/>
            <person name="Kautmanova I."/>
            <person name="Kiss B."/>
            <person name="Kocsube S."/>
            <person name="Kotiranta H."/>
            <person name="LaButti K.M."/>
            <person name="Lechner B.E."/>
            <person name="Liimatainen K."/>
            <person name="Lipzen A."/>
            <person name="Lukacs Z."/>
            <person name="Mihaltcheva S."/>
            <person name="Morgado L.N."/>
            <person name="Niskanen T."/>
            <person name="Noordeloos M.E."/>
            <person name="Ohm R.A."/>
            <person name="Ortiz-Santana B."/>
            <person name="Ovrebo C."/>
            <person name="Racz N."/>
            <person name="Riley R."/>
            <person name="Savchenko A."/>
            <person name="Shiryaev A."/>
            <person name="Soop K."/>
            <person name="Spirin V."/>
            <person name="Szebenyi C."/>
            <person name="Tomsovsky M."/>
            <person name="Tulloss R.E."/>
            <person name="Uehling J."/>
            <person name="Grigoriev I.V."/>
            <person name="Vagvolgyi C."/>
            <person name="Papp T."/>
            <person name="Martin F.M."/>
            <person name="Miettinen O."/>
            <person name="Hibbett D.S."/>
            <person name="Nagy L.G."/>
        </authorList>
    </citation>
    <scope>NUCLEOTIDE SEQUENCE [LARGE SCALE GENOMIC DNA]</scope>
    <source>
        <strain evidence="1 2">CBS 962.96</strain>
    </source>
</reference>
<dbReference type="AlphaFoldDB" id="A0A4V4HG28"/>
<organism evidence="1 2">
    <name type="scientific">Dendrothele bispora (strain CBS 962.96)</name>
    <dbReference type="NCBI Taxonomy" id="1314807"/>
    <lineage>
        <taxon>Eukaryota</taxon>
        <taxon>Fungi</taxon>
        <taxon>Dikarya</taxon>
        <taxon>Basidiomycota</taxon>
        <taxon>Agaricomycotina</taxon>
        <taxon>Agaricomycetes</taxon>
        <taxon>Agaricomycetidae</taxon>
        <taxon>Agaricales</taxon>
        <taxon>Agaricales incertae sedis</taxon>
        <taxon>Dendrothele</taxon>
    </lineage>
</organism>
<keyword evidence="2" id="KW-1185">Reference proteome</keyword>
<evidence type="ECO:0000313" key="1">
    <source>
        <dbReference type="EMBL" id="THU97175.1"/>
    </source>
</evidence>
<accession>A0A4V4HG28</accession>